<dbReference type="PATRIC" id="fig|263475.3.peg.3409"/>
<evidence type="ECO:0000256" key="4">
    <source>
        <dbReference type="SAM" id="MobiDB-lite"/>
    </source>
</evidence>
<organism evidence="6 7">
    <name type="scientific">Viridibacillus arvi</name>
    <dbReference type="NCBI Taxonomy" id="263475"/>
    <lineage>
        <taxon>Bacteria</taxon>
        <taxon>Bacillati</taxon>
        <taxon>Bacillota</taxon>
        <taxon>Bacilli</taxon>
        <taxon>Bacillales</taxon>
        <taxon>Caryophanaceae</taxon>
        <taxon>Viridibacillus</taxon>
    </lineage>
</organism>
<evidence type="ECO:0000313" key="7">
    <source>
        <dbReference type="Proteomes" id="UP000036867"/>
    </source>
</evidence>
<dbReference type="AlphaFoldDB" id="A0A0M0LGB4"/>
<feature type="compositionally biased region" description="Polar residues" evidence="4">
    <location>
        <begin position="20"/>
        <end position="31"/>
    </location>
</feature>
<gene>
    <name evidence="6" type="ORF">AMD00_10900</name>
</gene>
<comment type="similarity">
    <text evidence="1">Belongs to the bacterial solute-binding protein 5 family.</text>
</comment>
<evidence type="ECO:0000313" key="6">
    <source>
        <dbReference type="EMBL" id="KOO50094.1"/>
    </source>
</evidence>
<evidence type="ECO:0000256" key="1">
    <source>
        <dbReference type="ARBA" id="ARBA00005695"/>
    </source>
</evidence>
<dbReference type="PANTHER" id="PTHR30290">
    <property type="entry name" value="PERIPLASMIC BINDING COMPONENT OF ABC TRANSPORTER"/>
    <property type="match status" value="1"/>
</dbReference>
<reference evidence="7" key="1">
    <citation type="submission" date="2015-08" db="EMBL/GenBank/DDBJ databases">
        <title>Fjat-10028 dsm 16317.</title>
        <authorList>
            <person name="Liu B."/>
            <person name="Wang J."/>
            <person name="Zhu Y."/>
            <person name="Liu G."/>
            <person name="Chen Q."/>
            <person name="Chen Z."/>
            <person name="Lan J."/>
            <person name="Che J."/>
            <person name="Ge C."/>
            <person name="Shi H."/>
            <person name="Pan Z."/>
            <person name="Liu X."/>
        </authorList>
    </citation>
    <scope>NUCLEOTIDE SEQUENCE [LARGE SCALE GENOMIC DNA]</scope>
    <source>
        <strain evidence="7">DSM 16317</strain>
    </source>
</reference>
<proteinExistence type="inferred from homology"/>
<dbReference type="CDD" id="cd08492">
    <property type="entry name" value="PBP2_NikA_DppA_OppA_like_15"/>
    <property type="match status" value="1"/>
</dbReference>
<dbReference type="Gene3D" id="3.10.105.10">
    <property type="entry name" value="Dipeptide-binding Protein, Domain 3"/>
    <property type="match status" value="1"/>
</dbReference>
<comment type="caution">
    <text evidence="6">The sequence shown here is derived from an EMBL/GenBank/DDBJ whole genome shotgun (WGS) entry which is preliminary data.</text>
</comment>
<dbReference type="InterPro" id="IPR000914">
    <property type="entry name" value="SBP_5_dom"/>
</dbReference>
<dbReference type="STRING" id="263475.AMD00_10900"/>
<dbReference type="SUPFAM" id="SSF53850">
    <property type="entry name" value="Periplasmic binding protein-like II"/>
    <property type="match status" value="1"/>
</dbReference>
<evidence type="ECO:0000256" key="2">
    <source>
        <dbReference type="ARBA" id="ARBA00022448"/>
    </source>
</evidence>
<dbReference type="PANTHER" id="PTHR30290:SF9">
    <property type="entry name" value="OLIGOPEPTIDE-BINDING PROTEIN APPA"/>
    <property type="match status" value="1"/>
</dbReference>
<feature type="compositionally biased region" description="Basic and acidic residues" evidence="4">
    <location>
        <begin position="9"/>
        <end position="18"/>
    </location>
</feature>
<dbReference type="InterPro" id="IPR030678">
    <property type="entry name" value="Peptide/Ni-bd"/>
</dbReference>
<dbReference type="Pfam" id="PF00496">
    <property type="entry name" value="SBP_bac_5"/>
    <property type="match status" value="1"/>
</dbReference>
<sequence>MFILAACSSDKESTKDQGDDLNQSTPQSGGTITIAATEEPDTLDPHKTGMNVASRITGLMGASLLTNDPETNEIKPFLADSYTVSKDGKTITLKIRQGIVFHDGTPLTAKVYKETFDRILNPETGAKVAANFIAGIKTVSAPDDQTLVIELVVPSAPFLSNLALEGYLQPLSLTAIEKQGDDYGRNPVGVGPWKFKEWVNGQSITLVRNEEYKWSQSFYENKEKAYPEKLVYKFIKDTQTMIAALDSGSVDIVNAAAKDAQRYRNNKKFEVLEIDSQGIGLFLEMNIENKILKDKNVRKAINMALNKETIIKAVLNGEGKPANGPLPPTIFGYDPNVESYGNKYNQENAIKLLESSGWSKNSTGIMEKDGEVLRFELLTDSTHKQPAQIVQAMFKEIGIDLSIQTIEAGTLMEKVSKGEYEISFLKYTYNDPDVLYILFHSSQIGGLNHARVQNAKLDALLEQGRTTIETEERKKIYAEAQKIIVEEAYWAPIYTQKEYYIVNKRVRGLKLSNSNGLLIHDSWVKQ</sequence>
<feature type="domain" description="Solute-binding protein family 5" evidence="5">
    <location>
        <begin position="73"/>
        <end position="438"/>
    </location>
</feature>
<keyword evidence="2" id="KW-0813">Transport</keyword>
<protein>
    <recommendedName>
        <fullName evidence="5">Solute-binding protein family 5 domain-containing protein</fullName>
    </recommendedName>
</protein>
<dbReference type="InterPro" id="IPR039424">
    <property type="entry name" value="SBP_5"/>
</dbReference>
<dbReference type="GO" id="GO:1904680">
    <property type="term" value="F:peptide transmembrane transporter activity"/>
    <property type="evidence" value="ECO:0007669"/>
    <property type="project" value="TreeGrafter"/>
</dbReference>
<dbReference type="Gene3D" id="3.90.76.10">
    <property type="entry name" value="Dipeptide-binding Protein, Domain 1"/>
    <property type="match status" value="1"/>
</dbReference>
<dbReference type="Proteomes" id="UP000036867">
    <property type="component" value="Unassembled WGS sequence"/>
</dbReference>
<dbReference type="GO" id="GO:0015833">
    <property type="term" value="P:peptide transport"/>
    <property type="evidence" value="ECO:0007669"/>
    <property type="project" value="TreeGrafter"/>
</dbReference>
<name>A0A0M0LGB4_9BACL</name>
<dbReference type="EMBL" id="LILB01000005">
    <property type="protein sequence ID" value="KOO50094.1"/>
    <property type="molecule type" value="Genomic_DNA"/>
</dbReference>
<keyword evidence="3" id="KW-0732">Signal</keyword>
<dbReference type="GO" id="GO:0042597">
    <property type="term" value="C:periplasmic space"/>
    <property type="evidence" value="ECO:0007669"/>
    <property type="project" value="UniProtKB-ARBA"/>
</dbReference>
<dbReference type="PIRSF" id="PIRSF002741">
    <property type="entry name" value="MppA"/>
    <property type="match status" value="1"/>
</dbReference>
<evidence type="ECO:0000256" key="3">
    <source>
        <dbReference type="ARBA" id="ARBA00022729"/>
    </source>
</evidence>
<dbReference type="Gene3D" id="3.40.190.10">
    <property type="entry name" value="Periplasmic binding protein-like II"/>
    <property type="match status" value="1"/>
</dbReference>
<evidence type="ECO:0000259" key="5">
    <source>
        <dbReference type="Pfam" id="PF00496"/>
    </source>
</evidence>
<feature type="region of interest" description="Disordered" evidence="4">
    <location>
        <begin position="8"/>
        <end position="31"/>
    </location>
</feature>
<accession>A0A0M0LGB4</accession>
<keyword evidence="7" id="KW-1185">Reference proteome</keyword>
<dbReference type="GO" id="GO:0043190">
    <property type="term" value="C:ATP-binding cassette (ABC) transporter complex"/>
    <property type="evidence" value="ECO:0007669"/>
    <property type="project" value="InterPro"/>
</dbReference>